<evidence type="ECO:0000256" key="7">
    <source>
        <dbReference type="ARBA" id="ARBA00022884"/>
    </source>
</evidence>
<feature type="region of interest" description="Disordered" evidence="11">
    <location>
        <begin position="52"/>
        <end position="167"/>
    </location>
</feature>
<dbReference type="PANTHER" id="PTHR47959">
    <property type="entry name" value="ATP-DEPENDENT RNA HELICASE RHLE-RELATED"/>
    <property type="match status" value="1"/>
</dbReference>
<evidence type="ECO:0000256" key="2">
    <source>
        <dbReference type="ARBA" id="ARBA00012552"/>
    </source>
</evidence>
<dbReference type="PROSITE" id="PS51192">
    <property type="entry name" value="HELICASE_ATP_BIND_1"/>
    <property type="match status" value="1"/>
</dbReference>
<evidence type="ECO:0000256" key="5">
    <source>
        <dbReference type="ARBA" id="ARBA00022806"/>
    </source>
</evidence>
<dbReference type="AlphaFoldDB" id="T0QWI1"/>
<dbReference type="Gene3D" id="3.40.50.300">
    <property type="entry name" value="P-loop containing nucleotide triphosphate hydrolases"/>
    <property type="match status" value="2"/>
</dbReference>
<feature type="domain" description="Helicase C-terminal" evidence="13">
    <location>
        <begin position="451"/>
        <end position="592"/>
    </location>
</feature>
<comment type="similarity">
    <text evidence="9">Belongs to the DEAD box helicase family. DDX52/ROK1 subfamily.</text>
</comment>
<keyword evidence="3" id="KW-0547">Nucleotide-binding</keyword>
<dbReference type="Pfam" id="PF00270">
    <property type="entry name" value="DEAD"/>
    <property type="match status" value="1"/>
</dbReference>
<dbReference type="PANTHER" id="PTHR47959:SF15">
    <property type="entry name" value="RNA HELICASE"/>
    <property type="match status" value="1"/>
</dbReference>
<proteinExistence type="inferred from homology"/>
<name>T0QWI1_SAPDV</name>
<evidence type="ECO:0000256" key="1">
    <source>
        <dbReference type="ARBA" id="ARBA00004604"/>
    </source>
</evidence>
<keyword evidence="7" id="KW-0694">RNA-binding</keyword>
<keyword evidence="15" id="KW-1185">Reference proteome</keyword>
<keyword evidence="5" id="KW-0347">Helicase</keyword>
<keyword evidence="8" id="KW-0539">Nucleus</keyword>
<dbReference type="OrthoDB" id="360161at2759"/>
<dbReference type="CDD" id="cd17957">
    <property type="entry name" value="DEADc_DDX52"/>
    <property type="match status" value="1"/>
</dbReference>
<dbReference type="eggNOG" id="KOG0344">
    <property type="taxonomic scope" value="Eukaryota"/>
</dbReference>
<evidence type="ECO:0000256" key="10">
    <source>
        <dbReference type="ARBA" id="ARBA00047984"/>
    </source>
</evidence>
<evidence type="ECO:0000256" key="11">
    <source>
        <dbReference type="SAM" id="MobiDB-lite"/>
    </source>
</evidence>
<feature type="compositionally biased region" description="Low complexity" evidence="11">
    <location>
        <begin position="134"/>
        <end position="144"/>
    </location>
</feature>
<evidence type="ECO:0000313" key="15">
    <source>
        <dbReference type="Proteomes" id="UP000030762"/>
    </source>
</evidence>
<evidence type="ECO:0000313" key="14">
    <source>
        <dbReference type="EMBL" id="EQC39016.1"/>
    </source>
</evidence>
<dbReference type="EMBL" id="JH767140">
    <property type="protein sequence ID" value="EQC39016.1"/>
    <property type="molecule type" value="Genomic_DNA"/>
</dbReference>
<accession>T0QWI1</accession>
<dbReference type="STRING" id="1156394.T0QWI1"/>
<dbReference type="InterPro" id="IPR011545">
    <property type="entry name" value="DEAD/DEAH_box_helicase_dom"/>
</dbReference>
<comment type="subcellular location">
    <subcellularLocation>
        <location evidence="1">Nucleus</location>
        <location evidence="1">Nucleolus</location>
    </subcellularLocation>
</comment>
<dbReference type="GeneID" id="19944695"/>
<feature type="region of interest" description="Disordered" evidence="11">
    <location>
        <begin position="628"/>
        <end position="647"/>
    </location>
</feature>
<dbReference type="SUPFAM" id="SSF52540">
    <property type="entry name" value="P-loop containing nucleoside triphosphate hydrolases"/>
    <property type="match status" value="1"/>
</dbReference>
<reference evidence="14 15" key="1">
    <citation type="submission" date="2012-04" db="EMBL/GenBank/DDBJ databases">
        <title>The Genome Sequence of Saprolegnia declina VS20.</title>
        <authorList>
            <consortium name="The Broad Institute Genome Sequencing Platform"/>
            <person name="Russ C."/>
            <person name="Nusbaum C."/>
            <person name="Tyler B."/>
            <person name="van West P."/>
            <person name="Dieguez-Uribeondo J."/>
            <person name="de Bruijn I."/>
            <person name="Tripathy S."/>
            <person name="Jiang R."/>
            <person name="Young S.K."/>
            <person name="Zeng Q."/>
            <person name="Gargeya S."/>
            <person name="Fitzgerald M."/>
            <person name="Haas B."/>
            <person name="Abouelleil A."/>
            <person name="Alvarado L."/>
            <person name="Arachchi H.M."/>
            <person name="Berlin A."/>
            <person name="Chapman S.B."/>
            <person name="Goldberg J."/>
            <person name="Griggs A."/>
            <person name="Gujja S."/>
            <person name="Hansen M."/>
            <person name="Howarth C."/>
            <person name="Imamovic A."/>
            <person name="Larimer J."/>
            <person name="McCowen C."/>
            <person name="Montmayeur A."/>
            <person name="Murphy C."/>
            <person name="Neiman D."/>
            <person name="Pearson M."/>
            <person name="Priest M."/>
            <person name="Roberts A."/>
            <person name="Saif S."/>
            <person name="Shea T."/>
            <person name="Sisk P."/>
            <person name="Sykes S."/>
            <person name="Wortman J."/>
            <person name="Nusbaum C."/>
            <person name="Birren B."/>
        </authorList>
    </citation>
    <scope>NUCLEOTIDE SEQUENCE [LARGE SCALE GENOMIC DNA]</scope>
    <source>
        <strain evidence="14 15">VS20</strain>
    </source>
</reference>
<dbReference type="SMART" id="SM00490">
    <property type="entry name" value="HELICc"/>
    <property type="match status" value="1"/>
</dbReference>
<dbReference type="GO" id="GO:0005730">
    <property type="term" value="C:nucleolus"/>
    <property type="evidence" value="ECO:0007669"/>
    <property type="project" value="UniProtKB-SubCell"/>
</dbReference>
<dbReference type="InParanoid" id="T0QWI1"/>
<dbReference type="Proteomes" id="UP000030762">
    <property type="component" value="Unassembled WGS sequence"/>
</dbReference>
<feature type="compositionally biased region" description="Basic residues" evidence="11">
    <location>
        <begin position="628"/>
        <end position="637"/>
    </location>
</feature>
<evidence type="ECO:0000259" key="12">
    <source>
        <dbReference type="PROSITE" id="PS51192"/>
    </source>
</evidence>
<dbReference type="RefSeq" id="XP_008607840.1">
    <property type="nucleotide sequence ID" value="XM_008609618.1"/>
</dbReference>
<dbReference type="InterPro" id="IPR001650">
    <property type="entry name" value="Helicase_C-like"/>
</dbReference>
<feature type="compositionally biased region" description="Acidic residues" evidence="11">
    <location>
        <begin position="145"/>
        <end position="164"/>
    </location>
</feature>
<sequence>MDAFQSLQQGASFDTKRFKSDINLFKNAKKSGAIGLGVANTNIGELDFFGCNTPAPAPKKPHQRARTSSIDVPKWAGGGENEPKRKESSKQRRKRKLSEDALAEEKVAQADRLAASRLLVPSTKSKKTKPAKRAAPSSSSSESSSAEDEQDEDDDASDDDDDNENVNVFGNTVTVDESAAPHSNHADDIKQLRKRLNISTWGTMVPDPIVEFADMASTGSLRSTLLANVEASQYKNPTPIQMQAIPAVLKRRDVLGIAPTGSGKTAAFAIPMLLNLERPRQDQGIRSVVLVPTRELAVQIHAEFQRLSAGRKFHISLLSKASASTMASHAKNCTVNYDVVIATPLRLVHLITESALALDKVDMICLDEADRLFEMGFVEQIDEVFAACTNPSLQRMMFSATMLEGVEEMAQSVLKDPIKVAIGVKNAGANTINQRLLFVGKEEGKLVAMKQLIQEGLKLPVLMFVQNKDRAKELFHELVYDGINVGAIHADRTKEQRDKVIKDFRTGSVWVLICTDLMSRGIDFKGVNMVINYDFPQSAVSYIHRIGRTGRNGRKGEAVTFFTESDMMYLRTIANVMKLSGCDVPDWMLAMKKASVRQRKQLLKAPPTRHRIETVSGYDLKKAHKHKLMKQHTAKKKNTADNDANDA</sequence>
<dbReference type="InterPro" id="IPR050079">
    <property type="entry name" value="DEAD_box_RNA_helicase"/>
</dbReference>
<feature type="compositionally biased region" description="Basic and acidic residues" evidence="11">
    <location>
        <begin position="81"/>
        <end position="90"/>
    </location>
</feature>
<dbReference type="GO" id="GO:0003724">
    <property type="term" value="F:RNA helicase activity"/>
    <property type="evidence" value="ECO:0007669"/>
    <property type="project" value="UniProtKB-EC"/>
</dbReference>
<dbReference type="GO" id="GO:0030490">
    <property type="term" value="P:maturation of SSU-rRNA"/>
    <property type="evidence" value="ECO:0007669"/>
    <property type="project" value="InterPro"/>
</dbReference>
<dbReference type="GO" id="GO:0005524">
    <property type="term" value="F:ATP binding"/>
    <property type="evidence" value="ECO:0007669"/>
    <property type="project" value="UniProtKB-KW"/>
</dbReference>
<dbReference type="SMART" id="SM00487">
    <property type="entry name" value="DEXDc"/>
    <property type="match status" value="1"/>
</dbReference>
<organism evidence="14 15">
    <name type="scientific">Saprolegnia diclina (strain VS20)</name>
    <dbReference type="NCBI Taxonomy" id="1156394"/>
    <lineage>
        <taxon>Eukaryota</taxon>
        <taxon>Sar</taxon>
        <taxon>Stramenopiles</taxon>
        <taxon>Oomycota</taxon>
        <taxon>Saprolegniomycetes</taxon>
        <taxon>Saprolegniales</taxon>
        <taxon>Saprolegniaceae</taxon>
        <taxon>Saprolegnia</taxon>
    </lineage>
</organism>
<dbReference type="Pfam" id="PF00271">
    <property type="entry name" value="Helicase_C"/>
    <property type="match status" value="1"/>
</dbReference>
<keyword evidence="4" id="KW-0378">Hydrolase</keyword>
<gene>
    <name evidence="14" type="ORF">SDRG_03968</name>
</gene>
<keyword evidence="6" id="KW-0067">ATP-binding</keyword>
<feature type="domain" description="Helicase ATP-binding" evidence="12">
    <location>
        <begin position="245"/>
        <end position="420"/>
    </location>
</feature>
<evidence type="ECO:0000259" key="13">
    <source>
        <dbReference type="PROSITE" id="PS51194"/>
    </source>
</evidence>
<dbReference type="FunFam" id="3.40.50.300:FF:000759">
    <property type="entry name" value="probable ATP-dependent RNA helicase DDX52"/>
    <property type="match status" value="1"/>
</dbReference>
<dbReference type="InterPro" id="IPR027417">
    <property type="entry name" value="P-loop_NTPase"/>
</dbReference>
<evidence type="ECO:0000256" key="6">
    <source>
        <dbReference type="ARBA" id="ARBA00022840"/>
    </source>
</evidence>
<dbReference type="OMA" id="DRALMAC"/>
<dbReference type="InterPro" id="IPR014001">
    <property type="entry name" value="Helicase_ATP-bd"/>
</dbReference>
<comment type="catalytic activity">
    <reaction evidence="10">
        <text>ATP + H2O = ADP + phosphate + H(+)</text>
        <dbReference type="Rhea" id="RHEA:13065"/>
        <dbReference type="ChEBI" id="CHEBI:15377"/>
        <dbReference type="ChEBI" id="CHEBI:15378"/>
        <dbReference type="ChEBI" id="CHEBI:30616"/>
        <dbReference type="ChEBI" id="CHEBI:43474"/>
        <dbReference type="ChEBI" id="CHEBI:456216"/>
        <dbReference type="EC" id="3.6.4.13"/>
    </reaction>
</comment>
<dbReference type="EC" id="3.6.4.13" evidence="2"/>
<dbReference type="GO" id="GO:0003723">
    <property type="term" value="F:RNA binding"/>
    <property type="evidence" value="ECO:0007669"/>
    <property type="project" value="UniProtKB-KW"/>
</dbReference>
<dbReference type="PROSITE" id="PS51194">
    <property type="entry name" value="HELICASE_CTER"/>
    <property type="match status" value="1"/>
</dbReference>
<dbReference type="InterPro" id="IPR044764">
    <property type="entry name" value="DDX52/Rok1_DEADc"/>
</dbReference>
<evidence type="ECO:0000256" key="9">
    <source>
        <dbReference type="ARBA" id="ARBA00024355"/>
    </source>
</evidence>
<dbReference type="VEuPathDB" id="FungiDB:SDRG_03968"/>
<feature type="compositionally biased region" description="Basic and acidic residues" evidence="11">
    <location>
        <begin position="97"/>
        <end position="109"/>
    </location>
</feature>
<dbReference type="GO" id="GO:0016787">
    <property type="term" value="F:hydrolase activity"/>
    <property type="evidence" value="ECO:0007669"/>
    <property type="project" value="UniProtKB-KW"/>
</dbReference>
<evidence type="ECO:0000256" key="3">
    <source>
        <dbReference type="ARBA" id="ARBA00022741"/>
    </source>
</evidence>
<dbReference type="CDD" id="cd18787">
    <property type="entry name" value="SF2_C_DEAD"/>
    <property type="match status" value="1"/>
</dbReference>
<dbReference type="GO" id="GO:0005829">
    <property type="term" value="C:cytosol"/>
    <property type="evidence" value="ECO:0007669"/>
    <property type="project" value="TreeGrafter"/>
</dbReference>
<evidence type="ECO:0000256" key="8">
    <source>
        <dbReference type="ARBA" id="ARBA00023242"/>
    </source>
</evidence>
<evidence type="ECO:0000256" key="4">
    <source>
        <dbReference type="ARBA" id="ARBA00022801"/>
    </source>
</evidence>
<protein>
    <recommendedName>
        <fullName evidence="2">RNA helicase</fullName>
        <ecNumber evidence="2">3.6.4.13</ecNumber>
    </recommendedName>
</protein>